<dbReference type="PIRSF" id="PIRSF001227">
    <property type="entry name" value="Pen_acylase"/>
    <property type="match status" value="1"/>
</dbReference>
<reference evidence="4" key="1">
    <citation type="submission" date="2023-03" db="EMBL/GenBank/DDBJ databases">
        <authorList>
            <person name="Steffen K."/>
            <person name="Cardenas P."/>
        </authorList>
    </citation>
    <scope>NUCLEOTIDE SEQUENCE</scope>
</reference>
<dbReference type="GO" id="GO:0017000">
    <property type="term" value="P:antibiotic biosynthetic process"/>
    <property type="evidence" value="ECO:0007669"/>
    <property type="project" value="InterPro"/>
</dbReference>
<evidence type="ECO:0000256" key="3">
    <source>
        <dbReference type="ARBA" id="ARBA00023145"/>
    </source>
</evidence>
<evidence type="ECO:0000313" key="4">
    <source>
        <dbReference type="EMBL" id="CAI8004348.1"/>
    </source>
</evidence>
<dbReference type="Gene3D" id="1.10.1400.10">
    <property type="match status" value="1"/>
</dbReference>
<dbReference type="PANTHER" id="PTHR34218:SF4">
    <property type="entry name" value="ACYL-HOMOSERINE LACTONE ACYLASE QUIP"/>
    <property type="match status" value="1"/>
</dbReference>
<accession>A0AA35R4T6</accession>
<dbReference type="Gene3D" id="2.30.120.10">
    <property type="match status" value="1"/>
</dbReference>
<dbReference type="SUPFAM" id="SSF56235">
    <property type="entry name" value="N-terminal nucleophile aminohydrolases (Ntn hydrolases)"/>
    <property type="match status" value="1"/>
</dbReference>
<keyword evidence="2" id="KW-0378">Hydrolase</keyword>
<organism evidence="4 5">
    <name type="scientific">Geodia barretti</name>
    <name type="common">Barrett's horny sponge</name>
    <dbReference type="NCBI Taxonomy" id="519541"/>
    <lineage>
        <taxon>Eukaryota</taxon>
        <taxon>Metazoa</taxon>
        <taxon>Porifera</taxon>
        <taxon>Demospongiae</taxon>
        <taxon>Heteroscleromorpha</taxon>
        <taxon>Tetractinellida</taxon>
        <taxon>Astrophorina</taxon>
        <taxon>Geodiidae</taxon>
        <taxon>Geodia</taxon>
    </lineage>
</organism>
<dbReference type="EMBL" id="CASHTH010000557">
    <property type="protein sequence ID" value="CAI8004348.1"/>
    <property type="molecule type" value="Genomic_DNA"/>
</dbReference>
<gene>
    <name evidence="4" type="ORF">GBAR_LOCUS3894</name>
</gene>
<keyword evidence="3" id="KW-0865">Zymogen</keyword>
<comment type="similarity">
    <text evidence="1">Belongs to the peptidase S45 family.</text>
</comment>
<sequence>MLYSYTARSQQSCARSPLLSDTRTVSQNALDDALPNVTVSLSFDTLDGPVTIYRDEYGIPHVKATTVHDAFFGQGFATAQDRLFQMDHDRRWAYGRWAELAGESAVEQDVLMRKFQLRRSVERDYGAINAETRAMFEAYAEGVNGFIETTEALPVEYAILGESPEAWTAKDCLAVFKARHVLMGHMEAKLWRAKTVAALGAERAAELMPQYEKGGLLIVPPGAEYLGDNYDVLGGYVSGAEHVDGMADADSGSNNWAVHGSRTTSGKPLLAGDPHRPIETPSVYYQNHISCDEFDGMGLSFPGCPGFPHFGHNARVAWCVTHAAADYQDLYIESFRGGSSLHYEHKGSWKHAETHAEVIQVRGAEAVEVEVTTTHHGPIVVGEPSSGRAIAFKYTATDGPNMGLEALLMQLCSSSVDEMDAAMRGWVDPCNNYVFGDVEGDIAYLTRGKVPIRSMANAWLPVPGWTGEHEWEGFIPFEEMPRIRNPENGFIVTANNKQVDDDYPYYISVQYATEHRARRIYDRLAEMPNATVEDMGDVHAERVSIPALAYLKLLPGVEPADERSAEAQRVLLRWDGKMDVDAAAPAIFSAFRYHLDDTILRHLLGPLADYALSAGGRGAPHHVSLLKAHLVRMAETDDASWLPSGATWKSLNAEALGNAVEYLTDRIGNDMNEWTWGKIHQTNRPHWLSNAYSWAAELEGPAMPLGGDGDTPLAASYSHSDPFGIAGSSVARYIYDLSDWDNSRWIVPFGASGHPASAHFSDQSVHMGGRRFHPYDYSWIQIGVVRRS</sequence>
<dbReference type="InterPro" id="IPR002692">
    <property type="entry name" value="S45"/>
</dbReference>
<evidence type="ECO:0000256" key="2">
    <source>
        <dbReference type="ARBA" id="ARBA00022801"/>
    </source>
</evidence>
<dbReference type="PANTHER" id="PTHR34218">
    <property type="entry name" value="PEPTIDASE S45 PENICILLIN AMIDASE"/>
    <property type="match status" value="1"/>
</dbReference>
<name>A0AA35R4T6_GEOBA</name>
<proteinExistence type="inferred from homology"/>
<keyword evidence="5" id="KW-1185">Reference proteome</keyword>
<dbReference type="Gene3D" id="3.60.20.10">
    <property type="entry name" value="Glutamine Phosphoribosylpyrophosphate, subunit 1, domain 1"/>
    <property type="match status" value="1"/>
</dbReference>
<protein>
    <submittedName>
        <fullName evidence="4">Penicillin acylase 2 proenzyme</fullName>
    </submittedName>
</protein>
<dbReference type="GO" id="GO:0016811">
    <property type="term" value="F:hydrolase activity, acting on carbon-nitrogen (but not peptide) bonds, in linear amides"/>
    <property type="evidence" value="ECO:0007669"/>
    <property type="project" value="InterPro"/>
</dbReference>
<evidence type="ECO:0000313" key="5">
    <source>
        <dbReference type="Proteomes" id="UP001174909"/>
    </source>
</evidence>
<dbReference type="InterPro" id="IPR014395">
    <property type="entry name" value="Pen/GL7ACA/AHL_acylase"/>
</dbReference>
<dbReference type="AlphaFoldDB" id="A0AA35R4T6"/>
<comment type="caution">
    <text evidence="4">The sequence shown here is derived from an EMBL/GenBank/DDBJ whole genome shotgun (WGS) entry which is preliminary data.</text>
</comment>
<evidence type="ECO:0000256" key="1">
    <source>
        <dbReference type="ARBA" id="ARBA00006586"/>
    </source>
</evidence>
<dbReference type="InterPro" id="IPR043147">
    <property type="entry name" value="Penicillin_amidase_A-knob"/>
</dbReference>
<dbReference type="Pfam" id="PF01804">
    <property type="entry name" value="Penicil_amidase"/>
    <property type="match status" value="1"/>
</dbReference>
<dbReference type="InterPro" id="IPR023343">
    <property type="entry name" value="Penicillin_amidase_dom1"/>
</dbReference>
<dbReference type="InterPro" id="IPR029055">
    <property type="entry name" value="Ntn_hydrolases_N"/>
</dbReference>
<dbReference type="Proteomes" id="UP001174909">
    <property type="component" value="Unassembled WGS sequence"/>
</dbReference>
<dbReference type="CDD" id="cd03747">
    <property type="entry name" value="Ntn_PGA_like"/>
    <property type="match status" value="1"/>
</dbReference>
<dbReference type="Gene3D" id="1.10.439.10">
    <property type="entry name" value="Penicillin Amidohydrolase, domain 1"/>
    <property type="match status" value="1"/>
</dbReference>
<dbReference type="InterPro" id="IPR043146">
    <property type="entry name" value="Penicillin_amidase_N_B-knob"/>
</dbReference>